<feature type="domain" description="FAD dependent oxidoreductase" evidence="8">
    <location>
        <begin position="16"/>
        <end position="361"/>
    </location>
</feature>
<dbReference type="Gene3D" id="3.30.9.10">
    <property type="entry name" value="D-Amino Acid Oxidase, subunit A, domain 2"/>
    <property type="match status" value="1"/>
</dbReference>
<keyword evidence="7" id="KW-0812">Transmembrane</keyword>
<keyword evidence="7" id="KW-1133">Transmembrane helix</keyword>
<dbReference type="PIRSF" id="PIRSF000189">
    <property type="entry name" value="D-aa_oxidase"/>
    <property type="match status" value="1"/>
</dbReference>
<dbReference type="GO" id="GO:0005737">
    <property type="term" value="C:cytoplasm"/>
    <property type="evidence" value="ECO:0007669"/>
    <property type="project" value="TreeGrafter"/>
</dbReference>
<evidence type="ECO:0000259" key="8">
    <source>
        <dbReference type="Pfam" id="PF01266"/>
    </source>
</evidence>
<keyword evidence="5" id="KW-0560">Oxidoreductase</keyword>
<keyword evidence="3" id="KW-0285">Flavoprotein</keyword>
<comment type="caution">
    <text evidence="9">The sequence shown here is derived from an EMBL/GenBank/DDBJ whole genome shotgun (WGS) entry which is preliminary data.</text>
</comment>
<dbReference type="AlphaFoldDB" id="A0A9W8E716"/>
<dbReference type="Gene3D" id="3.40.50.720">
    <property type="entry name" value="NAD(P)-binding Rossmann-like Domain"/>
    <property type="match status" value="1"/>
</dbReference>
<dbReference type="Proteomes" id="UP001150925">
    <property type="component" value="Unassembled WGS sequence"/>
</dbReference>
<dbReference type="EMBL" id="JANBPY010000934">
    <property type="protein sequence ID" value="KAJ1962645.1"/>
    <property type="molecule type" value="Genomic_DNA"/>
</dbReference>
<evidence type="ECO:0000313" key="10">
    <source>
        <dbReference type="Proteomes" id="UP001150925"/>
    </source>
</evidence>
<name>A0A9W8E716_9FUNG</name>
<sequence>MVNTPVNSSDSQSPTVVVLGAGVVGLTTALLLLQHGYKVTVVAQFLPGDSSVTHYTSPWAGANWRGWASEKDLDQQKAEMIGLIKLLRLADNHPESTVYRAPAFEFYQQESDNHKPWFYESVPKRRLLDSHELTLGCAGGVTYETVCLNAPKYLEWLKEQVKAHGGSFLRVEKPIAHINDLWHRFPKATVLVNCSGLQARDLGGVRDTKMHPVRGQTLLVQAPSVKRTITWQHGSASQVAYVIPRGDGTVIIGGTMEKYSEDTTVHPKTTDYILRMAVQLCPELVRDTSPPGTMDLNAQMEGVRRAVVRTNVGFRPARLGGTRVALEQVLTPHGTLGLVCHNYGQGSYGFQSSWGYAEKAVALIRRAHQSAELRKLSSRL</sequence>
<evidence type="ECO:0000256" key="1">
    <source>
        <dbReference type="ARBA" id="ARBA00001974"/>
    </source>
</evidence>
<reference evidence="9" key="1">
    <citation type="submission" date="2022-07" db="EMBL/GenBank/DDBJ databases">
        <title>Phylogenomic reconstructions and comparative analyses of Kickxellomycotina fungi.</title>
        <authorList>
            <person name="Reynolds N.K."/>
            <person name="Stajich J.E."/>
            <person name="Barry K."/>
            <person name="Grigoriev I.V."/>
            <person name="Crous P."/>
            <person name="Smith M.E."/>
        </authorList>
    </citation>
    <scope>NUCLEOTIDE SEQUENCE</scope>
    <source>
        <strain evidence="9">RSA 1196</strain>
    </source>
</reference>
<dbReference type="SUPFAM" id="SSF51971">
    <property type="entry name" value="Nucleotide-binding domain"/>
    <property type="match status" value="1"/>
</dbReference>
<dbReference type="GO" id="GO:0019478">
    <property type="term" value="P:D-amino acid catabolic process"/>
    <property type="evidence" value="ECO:0007669"/>
    <property type="project" value="TreeGrafter"/>
</dbReference>
<accession>A0A9W8E716</accession>
<evidence type="ECO:0000256" key="3">
    <source>
        <dbReference type="ARBA" id="ARBA00022630"/>
    </source>
</evidence>
<keyword evidence="10" id="KW-1185">Reference proteome</keyword>
<dbReference type="PANTHER" id="PTHR11530:SF11">
    <property type="entry name" value="D-ASPARTATE OXIDASE"/>
    <property type="match status" value="1"/>
</dbReference>
<keyword evidence="7" id="KW-0472">Membrane</keyword>
<dbReference type="PANTHER" id="PTHR11530">
    <property type="entry name" value="D-AMINO ACID OXIDASE"/>
    <property type="match status" value="1"/>
</dbReference>
<dbReference type="OrthoDB" id="409956at2759"/>
<comment type="cofactor">
    <cofactor evidence="1 6">
        <name>FAD</name>
        <dbReference type="ChEBI" id="CHEBI:57692"/>
    </cofactor>
</comment>
<feature type="transmembrane region" description="Helical" evidence="7">
    <location>
        <begin position="12"/>
        <end position="33"/>
    </location>
</feature>
<keyword evidence="4 6" id="KW-0274">FAD</keyword>
<evidence type="ECO:0000256" key="6">
    <source>
        <dbReference type="PIRSR" id="PIRSR000189-1"/>
    </source>
</evidence>
<evidence type="ECO:0000313" key="9">
    <source>
        <dbReference type="EMBL" id="KAJ1962645.1"/>
    </source>
</evidence>
<dbReference type="GO" id="GO:0003884">
    <property type="term" value="F:D-amino-acid oxidase activity"/>
    <property type="evidence" value="ECO:0007669"/>
    <property type="project" value="InterPro"/>
</dbReference>
<evidence type="ECO:0000256" key="4">
    <source>
        <dbReference type="ARBA" id="ARBA00022827"/>
    </source>
</evidence>
<organism evidence="9 10">
    <name type="scientific">Dispira parvispora</name>
    <dbReference type="NCBI Taxonomy" id="1520584"/>
    <lineage>
        <taxon>Eukaryota</taxon>
        <taxon>Fungi</taxon>
        <taxon>Fungi incertae sedis</taxon>
        <taxon>Zoopagomycota</taxon>
        <taxon>Kickxellomycotina</taxon>
        <taxon>Dimargaritomycetes</taxon>
        <taxon>Dimargaritales</taxon>
        <taxon>Dimargaritaceae</taxon>
        <taxon>Dispira</taxon>
    </lineage>
</organism>
<protein>
    <recommendedName>
        <fullName evidence="8">FAD dependent oxidoreductase domain-containing protein</fullName>
    </recommendedName>
</protein>
<proteinExistence type="inferred from homology"/>
<comment type="similarity">
    <text evidence="2">Belongs to the DAMOX/DASOX family.</text>
</comment>
<feature type="binding site" evidence="6">
    <location>
        <position position="304"/>
    </location>
    <ligand>
        <name>D-dopa</name>
        <dbReference type="ChEBI" id="CHEBI:149689"/>
    </ligand>
</feature>
<evidence type="ECO:0000256" key="7">
    <source>
        <dbReference type="SAM" id="Phobius"/>
    </source>
</evidence>
<dbReference type="Pfam" id="PF01266">
    <property type="entry name" value="DAO"/>
    <property type="match status" value="1"/>
</dbReference>
<evidence type="ECO:0000256" key="5">
    <source>
        <dbReference type="ARBA" id="ARBA00023002"/>
    </source>
</evidence>
<gene>
    <name evidence="9" type="ORF">IWQ62_003462</name>
</gene>
<dbReference type="GO" id="GO:0071949">
    <property type="term" value="F:FAD binding"/>
    <property type="evidence" value="ECO:0007669"/>
    <property type="project" value="InterPro"/>
</dbReference>
<evidence type="ECO:0000256" key="2">
    <source>
        <dbReference type="ARBA" id="ARBA00006730"/>
    </source>
</evidence>
<dbReference type="InterPro" id="IPR006076">
    <property type="entry name" value="FAD-dep_OxRdtase"/>
</dbReference>
<dbReference type="InterPro" id="IPR023209">
    <property type="entry name" value="DAO"/>
</dbReference>
<dbReference type="SUPFAM" id="SSF54373">
    <property type="entry name" value="FAD-linked reductases, C-terminal domain"/>
    <property type="match status" value="1"/>
</dbReference>
<feature type="binding site" evidence="6">
    <location>
        <begin position="56"/>
        <end position="57"/>
    </location>
    <ligand>
        <name>FAD</name>
        <dbReference type="ChEBI" id="CHEBI:57692"/>
    </ligand>
</feature>